<comment type="similarity">
    <text evidence="1">Belongs to the UPF0098 family.</text>
</comment>
<sequence>MMATPIFGRLLRPVRAGVGRTAWHHRATNQAPECITVTSAAFLEGAPIPRRYAGHDVGDNISPPLRWSGAPDNTTELILVVEDPDAPLPRPVVHGLFFAISAAGRGELREGELSAADGPARVGLGSFKRRGYSGPRPVPGHGPHRYIFQLFALDRPSGLGEHATLAEAMAAIEGLVIGRGRLIGTYERG</sequence>
<dbReference type="AlphaFoldDB" id="A0A848KMD5"/>
<reference evidence="2 3" key="2">
    <citation type="submission" date="2020-06" db="EMBL/GenBank/DDBJ databases">
        <title>Antribacter stalactiti gen. nov., sp. nov., a new member of the family Nacardiaceae isolated from a cave.</title>
        <authorList>
            <person name="Kim I.S."/>
        </authorList>
    </citation>
    <scope>NUCLEOTIDE SEQUENCE [LARGE SCALE GENOMIC DNA]</scope>
    <source>
        <strain evidence="2 3">YC2-7</strain>
    </source>
</reference>
<dbReference type="Gene3D" id="3.90.280.10">
    <property type="entry name" value="PEBP-like"/>
    <property type="match status" value="1"/>
</dbReference>
<dbReference type="InterPro" id="IPR008914">
    <property type="entry name" value="PEBP"/>
</dbReference>
<dbReference type="InterPro" id="IPR005247">
    <property type="entry name" value="YbhB_YbcL/LppC-like"/>
</dbReference>
<dbReference type="PANTHER" id="PTHR30289:SF1">
    <property type="entry name" value="PEBP (PHOSPHATIDYLETHANOLAMINE-BINDING PROTEIN) FAMILY PROTEIN"/>
    <property type="match status" value="1"/>
</dbReference>
<accession>A0A848KMD5</accession>
<name>A0A848KMD5_9NOCA</name>
<dbReference type="PANTHER" id="PTHR30289">
    <property type="entry name" value="UNCHARACTERIZED PROTEIN YBCL-RELATED"/>
    <property type="match status" value="1"/>
</dbReference>
<dbReference type="InterPro" id="IPR036610">
    <property type="entry name" value="PEBP-like_sf"/>
</dbReference>
<dbReference type="SUPFAM" id="SSF49777">
    <property type="entry name" value="PEBP-like"/>
    <property type="match status" value="1"/>
</dbReference>
<comment type="caution">
    <text evidence="2">The sequence shown here is derived from an EMBL/GenBank/DDBJ whole genome shotgun (WGS) entry which is preliminary data.</text>
</comment>
<proteinExistence type="inferred from homology"/>
<evidence type="ECO:0000313" key="2">
    <source>
        <dbReference type="EMBL" id="NMN99026.1"/>
    </source>
</evidence>
<dbReference type="CDD" id="cd00865">
    <property type="entry name" value="PEBP_bact_arch"/>
    <property type="match status" value="1"/>
</dbReference>
<evidence type="ECO:0000256" key="1">
    <source>
        <dbReference type="ARBA" id="ARBA00007120"/>
    </source>
</evidence>
<dbReference type="EMBL" id="VCQU01000014">
    <property type="protein sequence ID" value="NMN99026.1"/>
    <property type="molecule type" value="Genomic_DNA"/>
</dbReference>
<gene>
    <name evidence="2" type="ORF">FGL95_28735</name>
</gene>
<protein>
    <submittedName>
        <fullName evidence="2">YbhB/YbcL family Raf kinase inhibitor-like protein</fullName>
    </submittedName>
</protein>
<organism evidence="2 3">
    <name type="scientific">Antrihabitans stalactiti</name>
    <dbReference type="NCBI Taxonomy" id="2584121"/>
    <lineage>
        <taxon>Bacteria</taxon>
        <taxon>Bacillati</taxon>
        <taxon>Actinomycetota</taxon>
        <taxon>Actinomycetes</taxon>
        <taxon>Mycobacteriales</taxon>
        <taxon>Nocardiaceae</taxon>
        <taxon>Antrihabitans</taxon>
    </lineage>
</organism>
<evidence type="ECO:0000313" key="3">
    <source>
        <dbReference type="Proteomes" id="UP000535543"/>
    </source>
</evidence>
<reference evidence="2 3" key="1">
    <citation type="submission" date="2019-05" db="EMBL/GenBank/DDBJ databases">
        <authorList>
            <person name="Lee S.D."/>
        </authorList>
    </citation>
    <scope>NUCLEOTIDE SEQUENCE [LARGE SCALE GENOMIC DNA]</scope>
    <source>
        <strain evidence="2 3">YC2-7</strain>
    </source>
</reference>
<dbReference type="Pfam" id="PF01161">
    <property type="entry name" value="PBP"/>
    <property type="match status" value="1"/>
</dbReference>
<keyword evidence="3" id="KW-1185">Reference proteome</keyword>
<dbReference type="Proteomes" id="UP000535543">
    <property type="component" value="Unassembled WGS sequence"/>
</dbReference>